<dbReference type="RefSeq" id="WP_109438964.1">
    <property type="nucleotide sequence ID" value="NZ_CANMIK010000051.1"/>
</dbReference>
<feature type="chain" id="PRO_5021925559" evidence="2">
    <location>
        <begin position="22"/>
        <end position="906"/>
    </location>
</feature>
<dbReference type="Pfam" id="PF18962">
    <property type="entry name" value="Por_Secre_tail"/>
    <property type="match status" value="1"/>
</dbReference>
<dbReference type="InterPro" id="IPR017853">
    <property type="entry name" value="GH"/>
</dbReference>
<proteinExistence type="predicted"/>
<evidence type="ECO:0000313" key="6">
    <source>
        <dbReference type="EMBL" id="TSE06472.1"/>
    </source>
</evidence>
<dbReference type="InterPro" id="IPR013780">
    <property type="entry name" value="Glyco_hydro_b"/>
</dbReference>
<keyword evidence="1 2" id="KW-0732">Signal</keyword>
<dbReference type="InterPro" id="IPR026444">
    <property type="entry name" value="Secre_tail"/>
</dbReference>
<dbReference type="Pfam" id="PF18206">
    <property type="entry name" value="Porphyrn_cat_1"/>
    <property type="match status" value="1"/>
</dbReference>
<feature type="domain" description="Porphyranase beta-sandwich" evidence="4">
    <location>
        <begin position="395"/>
        <end position="498"/>
    </location>
</feature>
<name>A0A554VGG4_9FLAO</name>
<comment type="caution">
    <text evidence="6">The sequence shown here is derived from an EMBL/GenBank/DDBJ whole genome shotgun (WGS) entry which is preliminary data.</text>
</comment>
<dbReference type="InterPro" id="IPR040527">
    <property type="entry name" value="Beta-sand_Porphyrn"/>
</dbReference>
<dbReference type="Gene3D" id="3.20.20.80">
    <property type="entry name" value="Glycosidases"/>
    <property type="match status" value="1"/>
</dbReference>
<evidence type="ECO:0000256" key="2">
    <source>
        <dbReference type="SAM" id="SignalP"/>
    </source>
</evidence>
<feature type="domain" description="Beta-porphyranase A C-terminal" evidence="3">
    <location>
        <begin position="508"/>
        <end position="599"/>
    </location>
</feature>
<dbReference type="NCBIfam" id="TIGR04183">
    <property type="entry name" value="Por_Secre_tail"/>
    <property type="match status" value="1"/>
</dbReference>
<evidence type="ECO:0000259" key="4">
    <source>
        <dbReference type="Pfam" id="PF18206"/>
    </source>
</evidence>
<dbReference type="SUPFAM" id="SSF51445">
    <property type="entry name" value="(Trans)glycosidases"/>
    <property type="match status" value="1"/>
</dbReference>
<dbReference type="EMBL" id="VLNR01000045">
    <property type="protein sequence ID" value="TSE06472.1"/>
    <property type="molecule type" value="Genomic_DNA"/>
</dbReference>
<organism evidence="6 7">
    <name type="scientific">Aquimarina algiphila</name>
    <dbReference type="NCBI Taxonomy" id="2047982"/>
    <lineage>
        <taxon>Bacteria</taxon>
        <taxon>Pseudomonadati</taxon>
        <taxon>Bacteroidota</taxon>
        <taxon>Flavobacteriia</taxon>
        <taxon>Flavobacteriales</taxon>
        <taxon>Flavobacteriaceae</taxon>
        <taxon>Aquimarina</taxon>
    </lineage>
</organism>
<feature type="domain" description="Secretion system C-terminal sorting" evidence="5">
    <location>
        <begin position="838"/>
        <end position="898"/>
    </location>
</feature>
<dbReference type="Gene3D" id="2.60.40.1180">
    <property type="entry name" value="Golgi alpha-mannosidase II"/>
    <property type="match status" value="1"/>
</dbReference>
<evidence type="ECO:0000259" key="3">
    <source>
        <dbReference type="Pfam" id="PF18040"/>
    </source>
</evidence>
<keyword evidence="7" id="KW-1185">Reference proteome</keyword>
<dbReference type="AlphaFoldDB" id="A0A554VGG4"/>
<dbReference type="Gene3D" id="2.60.120.1200">
    <property type="match status" value="1"/>
</dbReference>
<gene>
    <name evidence="6" type="ORF">FOF46_19290</name>
</gene>
<accession>A0A554VGG4</accession>
<evidence type="ECO:0000259" key="5">
    <source>
        <dbReference type="Pfam" id="PF18962"/>
    </source>
</evidence>
<dbReference type="Proteomes" id="UP000318833">
    <property type="component" value="Unassembled WGS sequence"/>
</dbReference>
<sequence length="906" mass="101907">MKTLNITLWVMAILSLQHVVAQTKVDVDISTERYLGEISELDRTKYFTIHSNSNDTDHKKLYTDFNVTPGRGFWGAFSYAKSKTGVVGEYPSYNNSDDTTTRNVTRFIATEHPRNVVRYNLSKEVGAAWAAEYYKNHVNDTGRPEFFEPMNEPFVHSGDAVFAEQQPDGQKMRVRMAEWFGAIGKKFDETPELAKMKVIGYSSAWPSMELWDFGHWDTRMKMFMDVAGEHMDAFATHLYDGINVTGQDNKRSGSNSEAILDLIETYSYTKWGVVKPHAITEYGGIERGYPAGYSDIKSALTLKSINSILFNLLDREDRMAISIPFITGKATWYINASNNYQTYVPALWRPLTIIPTDNPNRPILADWSYTSKIDFYKLWSDVEGKRIHVNSSNPDVQIHGFTKNNKVYVALNNLDDTAQSITLNMISDLQGVEKVRVKSLKIYDNANPVYTDIEIEKIPNTIVLIPNETVVLEYTFGTTLVFSNAIRSTNYYSDKHLQKIEANTEISFAYNGVNIGSGYATLKMAIGRKHNKSKSPIVKINGIEVHVPSNWKGYDQKNRDDFFGTIDVPFPMGLLKVDNTITVNFPDSGGRVSSMILEVEKYDKDVVGGEDSIIFPEIIKTLPIADRYSINVKYEATVDREIVAEFWSPKGQLASSKRLIVPAGFGSKSIMLRLKSPTVPGDQYSLKAYIRPIGSNGEKVLDTAQIDNIIISEVIEYDDLVSFKDAPTAIPSTTSYTFNLDYEASTDREIVVEFWSSTNWMGQQKGIVPMGRGVKSITVNLASPPVPGSGYIFKTHIRPLGTNWQEAIDADQINNVTVTENKKVNRSLHFNKQNLLIAPNPVADKFTIYNLSEDAHVRILNLSGKEIISKKINSNAIDNIIDVTGLSRGMYFISVDNAPMIKLIKK</sequence>
<reference evidence="6 7" key="1">
    <citation type="submission" date="2019-07" db="EMBL/GenBank/DDBJ databases">
        <title>The draft genome sequence of Aquimarina algiphila M91.</title>
        <authorList>
            <person name="Meng X."/>
        </authorList>
    </citation>
    <scope>NUCLEOTIDE SEQUENCE [LARGE SCALE GENOMIC DNA]</scope>
    <source>
        <strain evidence="6 7">M91</strain>
    </source>
</reference>
<dbReference type="OrthoDB" id="1153457at2"/>
<dbReference type="InterPro" id="IPR041224">
    <property type="entry name" value="BPA_C"/>
</dbReference>
<evidence type="ECO:0000256" key="1">
    <source>
        <dbReference type="ARBA" id="ARBA00022729"/>
    </source>
</evidence>
<evidence type="ECO:0000313" key="7">
    <source>
        <dbReference type="Proteomes" id="UP000318833"/>
    </source>
</evidence>
<dbReference type="Pfam" id="PF18040">
    <property type="entry name" value="BPA_C"/>
    <property type="match status" value="1"/>
</dbReference>
<dbReference type="CDD" id="cd21510">
    <property type="entry name" value="agarase_cat"/>
    <property type="match status" value="1"/>
</dbReference>
<feature type="signal peptide" evidence="2">
    <location>
        <begin position="1"/>
        <end position="21"/>
    </location>
</feature>
<protein>
    <submittedName>
        <fullName evidence="6">T9SS type A sorting domain-containing protein</fullName>
    </submittedName>
</protein>